<name>B9XHL9_PEDPL</name>
<dbReference type="STRING" id="320771.Cflav_PD6187"/>
<evidence type="ECO:0000313" key="4">
    <source>
        <dbReference type="Proteomes" id="UP000003688"/>
    </source>
</evidence>
<dbReference type="SUPFAM" id="SSF54523">
    <property type="entry name" value="Pili subunits"/>
    <property type="match status" value="1"/>
</dbReference>
<proteinExistence type="predicted"/>
<dbReference type="EMBL" id="ABOX02000015">
    <property type="protein sequence ID" value="EEF60597.1"/>
    <property type="molecule type" value="Genomic_DNA"/>
</dbReference>
<evidence type="ECO:0008006" key="5">
    <source>
        <dbReference type="Google" id="ProtNLM"/>
    </source>
</evidence>
<comment type="caution">
    <text evidence="3">The sequence shown here is derived from an EMBL/GenBank/DDBJ whole genome shotgun (WGS) entry which is preliminary data.</text>
</comment>
<keyword evidence="2" id="KW-0472">Membrane</keyword>
<sequence length="305" mass="32625" precursor="true">MTSQKKEPVVNQFHHAFTLIELLVVIAIIAILAAMLLPALSKAKDKALAAGCLSNTKQIGLAVLMYASDSSEIFPTPVQWWTPPPYVNSKGLKCGGEWKGSGVNSGANTIAPMLVLYMPNNKVWVCPKRKRGLTYTTEPGEFDPSITGFLSYGFNEIGVFGGADPVTGDMKTQYFKTSSVSRPSDVVAISDVSGSNDPNNAGSGDSSADAAWLDTVWARYSGPGRGVSGMNGRLQTAHAKHNKRVNIIYVDGHAAPSLPSRITWGQFWGVLTPNTPLQDFGGGKISSDPISEPAYDAQEWSSAQE</sequence>
<keyword evidence="4" id="KW-1185">Reference proteome</keyword>
<dbReference type="NCBIfam" id="TIGR02532">
    <property type="entry name" value="IV_pilin_GFxxxE"/>
    <property type="match status" value="1"/>
</dbReference>
<dbReference type="InterPro" id="IPR012902">
    <property type="entry name" value="N_methyl_site"/>
</dbReference>
<dbReference type="RefSeq" id="WP_007415313.1">
    <property type="nucleotide sequence ID" value="NZ_ABOX02000015.1"/>
</dbReference>
<keyword evidence="2" id="KW-0812">Transmembrane</keyword>
<evidence type="ECO:0000256" key="1">
    <source>
        <dbReference type="SAM" id="MobiDB-lite"/>
    </source>
</evidence>
<protein>
    <recommendedName>
        <fullName evidence="5">Type II secretory pathway pseudopilin PulG-like protein</fullName>
    </recommendedName>
</protein>
<organism evidence="3 4">
    <name type="scientific">Pedosphaera parvula (strain Ellin514)</name>
    <dbReference type="NCBI Taxonomy" id="320771"/>
    <lineage>
        <taxon>Bacteria</taxon>
        <taxon>Pseudomonadati</taxon>
        <taxon>Verrucomicrobiota</taxon>
        <taxon>Pedosphaerae</taxon>
        <taxon>Pedosphaerales</taxon>
        <taxon>Pedosphaeraceae</taxon>
        <taxon>Pedosphaera</taxon>
    </lineage>
</organism>
<feature type="region of interest" description="Disordered" evidence="1">
    <location>
        <begin position="282"/>
        <end position="305"/>
    </location>
</feature>
<keyword evidence="2" id="KW-1133">Transmembrane helix</keyword>
<reference evidence="3 4" key="1">
    <citation type="journal article" date="2011" name="J. Bacteriol.">
        <title>Genome sequence of 'Pedosphaera parvula' Ellin514, an aerobic Verrucomicrobial isolate from pasture soil.</title>
        <authorList>
            <person name="Kant R."/>
            <person name="van Passel M.W."/>
            <person name="Sangwan P."/>
            <person name="Palva A."/>
            <person name="Lucas S."/>
            <person name="Copeland A."/>
            <person name="Lapidus A."/>
            <person name="Glavina Del Rio T."/>
            <person name="Dalin E."/>
            <person name="Tice H."/>
            <person name="Bruce D."/>
            <person name="Goodwin L."/>
            <person name="Pitluck S."/>
            <person name="Chertkov O."/>
            <person name="Larimer F.W."/>
            <person name="Land M.L."/>
            <person name="Hauser L."/>
            <person name="Brettin T.S."/>
            <person name="Detter J.C."/>
            <person name="Han S."/>
            <person name="de Vos W.M."/>
            <person name="Janssen P.H."/>
            <person name="Smidt H."/>
        </authorList>
    </citation>
    <scope>NUCLEOTIDE SEQUENCE [LARGE SCALE GENOMIC DNA]</scope>
    <source>
        <strain evidence="3 4">Ellin514</strain>
    </source>
</reference>
<dbReference type="Pfam" id="PF07963">
    <property type="entry name" value="N_methyl"/>
    <property type="match status" value="1"/>
</dbReference>
<dbReference type="Gene3D" id="3.30.700.10">
    <property type="entry name" value="Glycoprotein, Type 4 Pilin"/>
    <property type="match status" value="1"/>
</dbReference>
<dbReference type="InterPro" id="IPR045584">
    <property type="entry name" value="Pilin-like"/>
</dbReference>
<evidence type="ECO:0000256" key="2">
    <source>
        <dbReference type="SAM" id="Phobius"/>
    </source>
</evidence>
<gene>
    <name evidence="3" type="ORF">Cflav_PD6187</name>
</gene>
<accession>B9XHL9</accession>
<dbReference type="AlphaFoldDB" id="B9XHL9"/>
<feature type="transmembrane region" description="Helical" evidence="2">
    <location>
        <begin position="16"/>
        <end position="37"/>
    </location>
</feature>
<evidence type="ECO:0000313" key="3">
    <source>
        <dbReference type="EMBL" id="EEF60597.1"/>
    </source>
</evidence>
<dbReference type="OrthoDB" id="198889at2"/>
<dbReference type="Proteomes" id="UP000003688">
    <property type="component" value="Unassembled WGS sequence"/>
</dbReference>
<dbReference type="PANTHER" id="PTHR30093">
    <property type="entry name" value="GENERAL SECRETION PATHWAY PROTEIN G"/>
    <property type="match status" value="1"/>
</dbReference>